<evidence type="ECO:0000313" key="2">
    <source>
        <dbReference type="EMBL" id="KAK5060553.1"/>
    </source>
</evidence>
<dbReference type="EMBL" id="JAVRRF010000011">
    <property type="protein sequence ID" value="KAK5060553.1"/>
    <property type="molecule type" value="Genomic_DNA"/>
</dbReference>
<dbReference type="Proteomes" id="UP001345691">
    <property type="component" value="Unassembled WGS sequence"/>
</dbReference>
<feature type="domain" description="PBP" evidence="1">
    <location>
        <begin position="24"/>
        <end position="230"/>
    </location>
</feature>
<organism evidence="2 3">
    <name type="scientific">Exophiala sideris</name>
    <dbReference type="NCBI Taxonomy" id="1016849"/>
    <lineage>
        <taxon>Eukaryota</taxon>
        <taxon>Fungi</taxon>
        <taxon>Dikarya</taxon>
        <taxon>Ascomycota</taxon>
        <taxon>Pezizomycotina</taxon>
        <taxon>Eurotiomycetes</taxon>
        <taxon>Chaetothyriomycetidae</taxon>
        <taxon>Chaetothyriales</taxon>
        <taxon>Herpotrichiellaceae</taxon>
        <taxon>Exophiala</taxon>
    </lineage>
</organism>
<sequence>MFLINVLQGATGLVEALSDDYLTTVPKKASIAWICNHSRNTQLALLQGFIDIALTYERDQEALTAAEGWSITAGCAFHDHFCVAGPASDPADLRSATSVEDAFLRIARSSSLFHSRADASATMWKERSIWARCDLSPWEDKTAAEWYKTSLKSPSEALTSADAAGAYLLTDRSTLLRQTALRTIHNTTVFFEPTRPDDILMNSCYALVPSSLPEERAAEVSRFLAYLFSERGQDIIATFGVEELGGFGADFHEMDVGRR</sequence>
<name>A0ABR0JB56_9EURO</name>
<comment type="caution">
    <text evidence="2">The sequence shown here is derived from an EMBL/GenBank/DDBJ whole genome shotgun (WGS) entry which is preliminary data.</text>
</comment>
<dbReference type="InterPro" id="IPR024370">
    <property type="entry name" value="PBP_domain"/>
</dbReference>
<keyword evidence="3" id="KW-1185">Reference proteome</keyword>
<evidence type="ECO:0000313" key="3">
    <source>
        <dbReference type="Proteomes" id="UP001345691"/>
    </source>
</evidence>
<dbReference type="SUPFAM" id="SSF53850">
    <property type="entry name" value="Periplasmic binding protein-like II"/>
    <property type="match status" value="1"/>
</dbReference>
<dbReference type="PANTHER" id="PTHR37945">
    <property type="entry name" value="EXTRACELLULAR TUNGSTATE BINDING PROTEIN"/>
    <property type="match status" value="1"/>
</dbReference>
<evidence type="ECO:0000259" key="1">
    <source>
        <dbReference type="Pfam" id="PF12849"/>
    </source>
</evidence>
<gene>
    <name evidence="2" type="ORF">LTR69_005870</name>
</gene>
<accession>A0ABR0JB56</accession>
<dbReference type="Gene3D" id="3.40.190.10">
    <property type="entry name" value="Periplasmic binding protein-like II"/>
    <property type="match status" value="2"/>
</dbReference>
<proteinExistence type="predicted"/>
<dbReference type="InterPro" id="IPR052738">
    <property type="entry name" value="ABC-Tungstate_binding"/>
</dbReference>
<reference evidence="2 3" key="1">
    <citation type="submission" date="2023-08" db="EMBL/GenBank/DDBJ databases">
        <title>Black Yeasts Isolated from many extreme environments.</title>
        <authorList>
            <person name="Coleine C."/>
            <person name="Stajich J.E."/>
            <person name="Selbmann L."/>
        </authorList>
    </citation>
    <scope>NUCLEOTIDE SEQUENCE [LARGE SCALE GENOMIC DNA]</scope>
    <source>
        <strain evidence="2 3">CCFEE 6328</strain>
    </source>
</reference>
<protein>
    <recommendedName>
        <fullName evidence="1">PBP domain-containing protein</fullName>
    </recommendedName>
</protein>
<dbReference type="Pfam" id="PF12849">
    <property type="entry name" value="PBP_like_2"/>
    <property type="match status" value="1"/>
</dbReference>
<dbReference type="PANTHER" id="PTHR37945:SF1">
    <property type="entry name" value="EXTRACELLULAR TUNGSTATE BINDING PROTEIN"/>
    <property type="match status" value="1"/>
</dbReference>